<dbReference type="Gene3D" id="3.40.50.300">
    <property type="entry name" value="P-loop containing nucleotide triphosphate hydrolases"/>
    <property type="match status" value="1"/>
</dbReference>
<dbReference type="Pfam" id="PF25000">
    <property type="entry name" value="DUF7779"/>
    <property type="match status" value="1"/>
</dbReference>
<dbReference type="EMBL" id="MU854329">
    <property type="protein sequence ID" value="KAK4043311.1"/>
    <property type="molecule type" value="Genomic_DNA"/>
</dbReference>
<reference evidence="4" key="1">
    <citation type="journal article" date="2023" name="Mol. Phylogenet. Evol.">
        <title>Genome-scale phylogeny and comparative genomics of the fungal order Sordariales.</title>
        <authorList>
            <person name="Hensen N."/>
            <person name="Bonometti L."/>
            <person name="Westerberg I."/>
            <person name="Brannstrom I.O."/>
            <person name="Guillou S."/>
            <person name="Cros-Aarteil S."/>
            <person name="Calhoun S."/>
            <person name="Haridas S."/>
            <person name="Kuo A."/>
            <person name="Mondo S."/>
            <person name="Pangilinan J."/>
            <person name="Riley R."/>
            <person name="LaButti K."/>
            <person name="Andreopoulos B."/>
            <person name="Lipzen A."/>
            <person name="Chen C."/>
            <person name="Yan M."/>
            <person name="Daum C."/>
            <person name="Ng V."/>
            <person name="Clum A."/>
            <person name="Steindorff A."/>
            <person name="Ohm R.A."/>
            <person name="Martin F."/>
            <person name="Silar P."/>
            <person name="Natvig D.O."/>
            <person name="Lalanne C."/>
            <person name="Gautier V."/>
            <person name="Ament-Velasquez S.L."/>
            <person name="Kruys A."/>
            <person name="Hutchinson M.I."/>
            <person name="Powell A.J."/>
            <person name="Barry K."/>
            <person name="Miller A.N."/>
            <person name="Grigoriev I.V."/>
            <person name="Debuchy R."/>
            <person name="Gladieux P."/>
            <person name="Hiltunen Thoren M."/>
            <person name="Johannesson H."/>
        </authorList>
    </citation>
    <scope>NUCLEOTIDE SEQUENCE [LARGE SCALE GENOMIC DNA]</scope>
    <source>
        <strain evidence="4">CBS 284.82</strain>
    </source>
</reference>
<dbReference type="PANTHER" id="PTHR35205">
    <property type="entry name" value="NB-ARC AND TPR DOMAIN PROTEIN"/>
    <property type="match status" value="1"/>
</dbReference>
<dbReference type="AlphaFoldDB" id="A0AAN6SV67"/>
<comment type="caution">
    <text evidence="3">The sequence shown here is derived from an EMBL/GenBank/DDBJ whole genome shotgun (WGS) entry which is preliminary data.</text>
</comment>
<dbReference type="SUPFAM" id="SSF48452">
    <property type="entry name" value="TPR-like"/>
    <property type="match status" value="1"/>
</dbReference>
<dbReference type="InterPro" id="IPR056681">
    <property type="entry name" value="DUF7779"/>
</dbReference>
<dbReference type="PANTHER" id="PTHR35205:SF1">
    <property type="entry name" value="ZU5 DOMAIN-CONTAINING PROTEIN"/>
    <property type="match status" value="1"/>
</dbReference>
<dbReference type="InterPro" id="IPR011990">
    <property type="entry name" value="TPR-like_helical_dom_sf"/>
</dbReference>
<dbReference type="Proteomes" id="UP001303115">
    <property type="component" value="Unassembled WGS sequence"/>
</dbReference>
<evidence type="ECO:0000313" key="4">
    <source>
        <dbReference type="Proteomes" id="UP001303115"/>
    </source>
</evidence>
<proteinExistence type="predicted"/>
<organism evidence="3 4">
    <name type="scientific">Parachaetomium inaequale</name>
    <dbReference type="NCBI Taxonomy" id="2588326"/>
    <lineage>
        <taxon>Eukaryota</taxon>
        <taxon>Fungi</taxon>
        <taxon>Dikarya</taxon>
        <taxon>Ascomycota</taxon>
        <taxon>Pezizomycotina</taxon>
        <taxon>Sordariomycetes</taxon>
        <taxon>Sordariomycetidae</taxon>
        <taxon>Sordariales</taxon>
        <taxon>Chaetomiaceae</taxon>
        <taxon>Parachaetomium</taxon>
    </lineage>
</organism>
<dbReference type="Gene3D" id="1.25.40.10">
    <property type="entry name" value="Tetratricopeptide repeat domain"/>
    <property type="match status" value="1"/>
</dbReference>
<evidence type="ECO:0000313" key="3">
    <source>
        <dbReference type="EMBL" id="KAK4043311.1"/>
    </source>
</evidence>
<evidence type="ECO:0000259" key="2">
    <source>
        <dbReference type="Pfam" id="PF25000"/>
    </source>
</evidence>
<gene>
    <name evidence="3" type="ORF">C8A01DRAFT_32631</name>
</gene>
<feature type="domain" description="DUF7779" evidence="2">
    <location>
        <begin position="273"/>
        <end position="374"/>
    </location>
</feature>
<evidence type="ECO:0000256" key="1">
    <source>
        <dbReference type="SAM" id="MobiDB-lite"/>
    </source>
</evidence>
<dbReference type="InterPro" id="IPR027417">
    <property type="entry name" value="P-loop_NTPase"/>
</dbReference>
<accession>A0AAN6SV67</accession>
<sequence length="705" mass="78401">MKLQWTSFAQTFKRRTDELQSATNDFEKEVELASHQEQKSRHAEILADLTTIKRTMTGSGSSGIGSSQTNNPPTSEKAASTPGTRTFCSCLVHAIGGMGKKEVALEYTYRFRHLYTHIFWVRAGSSELLAQSYEDIFGSKVQTTLDQWLLIFDNAEDVAVIRPFWPASPSGSIIVTSQNPQLSQLTKWLVPLHPLPPSDGARLVQSSLFRGGSEQQAASKLSGYLGGLPLAIVHFVGYIAKSQCPIDAIADNVSVSSTTRAYEHSLATVWDLALNRLSPEARLLMDYIAFLDPDHLPVDLFSREGAEAATADKATGQATGSTNTTWEYWEPRRFNEAVAMLCQRNLVERYMSPDGDCLKTHRILQQSLLQRLDKTPDHRQAIFGQVVSILRRSTPQVNVVGRSDDSQFAVFAKYLPQLLVLNSNLTHSSKPKIRPGLTFVELAADFGFYCRTQDEPTALPVLRTAEAMCADLAADYMHPPASAEASPTSAARRRYLKLQADVLSLISIIVKPRGKAGQAEAFTYLDRIIEIRRLELEGIPPGQWSEEQATNHHSARVDKALTLCYADRVEEAAPFMEEAEAFYASVGNELPARANAVRVDLGSEAGWGQGEASRSRLGDILFTIGDVQGAMREHEVAFAWRLSRYGYLHDETLGNLFCLAVCRQHLGDAEGAENDLRTVLREGKVTEEWREADVYRVWFRLRLVL</sequence>
<keyword evidence="4" id="KW-1185">Reference proteome</keyword>
<protein>
    <recommendedName>
        <fullName evidence="2">DUF7779 domain-containing protein</fullName>
    </recommendedName>
</protein>
<dbReference type="SUPFAM" id="SSF52540">
    <property type="entry name" value="P-loop containing nucleoside triphosphate hydrolases"/>
    <property type="match status" value="1"/>
</dbReference>
<feature type="compositionally biased region" description="Polar residues" evidence="1">
    <location>
        <begin position="68"/>
        <end position="82"/>
    </location>
</feature>
<name>A0AAN6SV67_9PEZI</name>
<feature type="region of interest" description="Disordered" evidence="1">
    <location>
        <begin position="57"/>
        <end position="82"/>
    </location>
</feature>